<accession>A0A3D8RRE5</accession>
<evidence type="ECO:0000256" key="2">
    <source>
        <dbReference type="ARBA" id="ARBA00022771"/>
    </source>
</evidence>
<keyword evidence="3" id="KW-0862">Zinc</keyword>
<evidence type="ECO:0000256" key="3">
    <source>
        <dbReference type="ARBA" id="ARBA00022833"/>
    </source>
</evidence>
<dbReference type="GO" id="GO:0008270">
    <property type="term" value="F:zinc ion binding"/>
    <property type="evidence" value="ECO:0007669"/>
    <property type="project" value="UniProtKB-KW"/>
</dbReference>
<dbReference type="SUPFAM" id="SSF144232">
    <property type="entry name" value="HIT/MYND zinc finger-like"/>
    <property type="match status" value="1"/>
</dbReference>
<keyword evidence="1" id="KW-0479">Metal-binding</keyword>
<sequence>MTAPTCALPSCNNPGSKKCSGCKNTSTHYCSATCQKSHWKEHKKTCESAVKANCWVIRPNPILPDADPADDASYIEPLPLTSYGDWGAEMLELESKLTNFSPDEAGKFYSHQDGVDTWYYYAYGGTGPGPENKLASRLIGRKQKGDVAIVRSGPADSNDYPHKFGKADLVATAKFYRTNSPAQVFQEREQSRVFRKMGLGPSAMRQSSETAAMQAKLSELGEKYGFRSN</sequence>
<feature type="domain" description="MYND-type" evidence="5">
    <location>
        <begin position="8"/>
        <end position="46"/>
    </location>
</feature>
<evidence type="ECO:0000256" key="1">
    <source>
        <dbReference type="ARBA" id="ARBA00022723"/>
    </source>
</evidence>
<dbReference type="InterPro" id="IPR002893">
    <property type="entry name" value="Znf_MYND"/>
</dbReference>
<protein>
    <recommendedName>
        <fullName evidence="5">MYND-type domain-containing protein</fullName>
    </recommendedName>
</protein>
<dbReference type="PROSITE" id="PS50865">
    <property type="entry name" value="ZF_MYND_2"/>
    <property type="match status" value="1"/>
</dbReference>
<keyword evidence="2 4" id="KW-0863">Zinc-finger</keyword>
<dbReference type="EMBL" id="PVWQ01000007">
    <property type="protein sequence ID" value="RDW76629.1"/>
    <property type="molecule type" value="Genomic_DNA"/>
</dbReference>
<dbReference type="Gene3D" id="6.10.140.2220">
    <property type="match status" value="1"/>
</dbReference>
<reference evidence="6 7" key="1">
    <citation type="journal article" date="2018" name="IMA Fungus">
        <title>IMA Genome-F 9: Draft genome sequence of Annulohypoxylon stygium, Aspergillus mulundensis, Berkeleyomyces basicola (syn. Thielaviopsis basicola), Ceratocystis smalleyi, two Cercospora beticola strains, Coleophoma cylindrospora, Fusarium fracticaudum, Phialophora cf. hyalina, and Morchella septimelata.</title>
        <authorList>
            <person name="Wingfield B.D."/>
            <person name="Bills G.F."/>
            <person name="Dong Y."/>
            <person name="Huang W."/>
            <person name="Nel W.J."/>
            <person name="Swalarsk-Parry B.S."/>
            <person name="Vaghefi N."/>
            <person name="Wilken P.M."/>
            <person name="An Z."/>
            <person name="de Beer Z.W."/>
            <person name="De Vos L."/>
            <person name="Chen L."/>
            <person name="Duong T.A."/>
            <person name="Gao Y."/>
            <person name="Hammerbacher A."/>
            <person name="Kikkert J.R."/>
            <person name="Li Y."/>
            <person name="Li H."/>
            <person name="Li K."/>
            <person name="Li Q."/>
            <person name="Liu X."/>
            <person name="Ma X."/>
            <person name="Naidoo K."/>
            <person name="Pethybridge S.J."/>
            <person name="Sun J."/>
            <person name="Steenkamp E.T."/>
            <person name="van der Nest M.A."/>
            <person name="van Wyk S."/>
            <person name="Wingfield M.J."/>
            <person name="Xiong C."/>
            <person name="Yue Q."/>
            <person name="Zhang X."/>
        </authorList>
    </citation>
    <scope>NUCLEOTIDE SEQUENCE [LARGE SCALE GENOMIC DNA]</scope>
    <source>
        <strain evidence="6 7">DSM 5745</strain>
    </source>
</reference>
<proteinExistence type="predicted"/>
<dbReference type="RefSeq" id="XP_026602941.1">
    <property type="nucleotide sequence ID" value="XM_026748637.1"/>
</dbReference>
<dbReference type="OrthoDB" id="4499169at2759"/>
<name>A0A3D8RRE5_9EURO</name>
<dbReference type="Proteomes" id="UP000256690">
    <property type="component" value="Unassembled WGS sequence"/>
</dbReference>
<evidence type="ECO:0000313" key="7">
    <source>
        <dbReference type="Proteomes" id="UP000256690"/>
    </source>
</evidence>
<organism evidence="6 7">
    <name type="scientific">Aspergillus mulundensis</name>
    <dbReference type="NCBI Taxonomy" id="1810919"/>
    <lineage>
        <taxon>Eukaryota</taxon>
        <taxon>Fungi</taxon>
        <taxon>Dikarya</taxon>
        <taxon>Ascomycota</taxon>
        <taxon>Pezizomycotina</taxon>
        <taxon>Eurotiomycetes</taxon>
        <taxon>Eurotiomycetidae</taxon>
        <taxon>Eurotiales</taxon>
        <taxon>Aspergillaceae</taxon>
        <taxon>Aspergillus</taxon>
        <taxon>Aspergillus subgen. Nidulantes</taxon>
    </lineage>
</organism>
<evidence type="ECO:0000313" key="6">
    <source>
        <dbReference type="EMBL" id="RDW76629.1"/>
    </source>
</evidence>
<dbReference type="GeneID" id="38116991"/>
<dbReference type="AlphaFoldDB" id="A0A3D8RRE5"/>
<dbReference type="Pfam" id="PF01753">
    <property type="entry name" value="zf-MYND"/>
    <property type="match status" value="1"/>
</dbReference>
<gene>
    <name evidence="6" type="ORF">DSM5745_06621</name>
</gene>
<comment type="caution">
    <text evidence="6">The sequence shown here is derived from an EMBL/GenBank/DDBJ whole genome shotgun (WGS) entry which is preliminary data.</text>
</comment>
<keyword evidence="7" id="KW-1185">Reference proteome</keyword>
<evidence type="ECO:0000259" key="5">
    <source>
        <dbReference type="PROSITE" id="PS50865"/>
    </source>
</evidence>
<evidence type="ECO:0000256" key="4">
    <source>
        <dbReference type="PROSITE-ProRule" id="PRU00134"/>
    </source>
</evidence>